<dbReference type="GO" id="GO:0035101">
    <property type="term" value="C:FACT complex"/>
    <property type="evidence" value="ECO:0007669"/>
    <property type="project" value="TreeGrafter"/>
</dbReference>
<dbReference type="InterPro" id="IPR038167">
    <property type="entry name" value="SSRP1_sf"/>
</dbReference>
<keyword evidence="4 12" id="KW-0158">Chromosome</keyword>
<dbReference type="GO" id="GO:0031491">
    <property type="term" value="F:nucleosome binding"/>
    <property type="evidence" value="ECO:0007669"/>
    <property type="project" value="TreeGrafter"/>
</dbReference>
<keyword evidence="17" id="KW-1185">Reference proteome</keyword>
<dbReference type="Pfam" id="PF17292">
    <property type="entry name" value="POB3_N"/>
    <property type="match status" value="1"/>
</dbReference>
<evidence type="ECO:0000256" key="6">
    <source>
        <dbReference type="ARBA" id="ARBA00022763"/>
    </source>
</evidence>
<evidence type="ECO:0000259" key="13">
    <source>
        <dbReference type="Pfam" id="PF03531"/>
    </source>
</evidence>
<dbReference type="InterPro" id="IPR024954">
    <property type="entry name" value="SSRP1_DD"/>
</dbReference>
<evidence type="ECO:0000313" key="17">
    <source>
        <dbReference type="Proteomes" id="UP000507470"/>
    </source>
</evidence>
<evidence type="ECO:0000256" key="3">
    <source>
        <dbReference type="ARBA" id="ARBA00016104"/>
    </source>
</evidence>
<dbReference type="CDD" id="cd13230">
    <property type="entry name" value="PH1_SSRP1-like"/>
    <property type="match status" value="1"/>
</dbReference>
<evidence type="ECO:0000259" key="14">
    <source>
        <dbReference type="Pfam" id="PF17292"/>
    </source>
</evidence>
<dbReference type="Pfam" id="PF21103">
    <property type="entry name" value="PH1_SSRP1-like"/>
    <property type="match status" value="1"/>
</dbReference>
<dbReference type="PRINTS" id="PR00887">
    <property type="entry name" value="SSRCOGNITION"/>
</dbReference>
<dbReference type="Gene3D" id="2.30.29.150">
    <property type="match status" value="1"/>
</dbReference>
<dbReference type="GO" id="GO:1902275">
    <property type="term" value="P:regulation of chromatin organization"/>
    <property type="evidence" value="ECO:0007669"/>
    <property type="project" value="TreeGrafter"/>
</dbReference>
<organism evidence="16 17">
    <name type="scientific">Mytilus coruscus</name>
    <name type="common">Sea mussel</name>
    <dbReference type="NCBI Taxonomy" id="42192"/>
    <lineage>
        <taxon>Eukaryota</taxon>
        <taxon>Metazoa</taxon>
        <taxon>Spiralia</taxon>
        <taxon>Lophotrochozoa</taxon>
        <taxon>Mollusca</taxon>
        <taxon>Bivalvia</taxon>
        <taxon>Autobranchia</taxon>
        <taxon>Pteriomorphia</taxon>
        <taxon>Mytilida</taxon>
        <taxon>Mytiloidea</taxon>
        <taxon>Mytilidae</taxon>
        <taxon>Mytilinae</taxon>
        <taxon>Mytilus</taxon>
    </lineage>
</organism>
<evidence type="ECO:0000256" key="8">
    <source>
        <dbReference type="ARBA" id="ARBA00023125"/>
    </source>
</evidence>
<dbReference type="InterPro" id="IPR050454">
    <property type="entry name" value="RTT106/SSRP1_HistChap/FACT"/>
</dbReference>
<evidence type="ECO:0000256" key="2">
    <source>
        <dbReference type="ARBA" id="ARBA00010060"/>
    </source>
</evidence>
<comment type="subcellular location">
    <subcellularLocation>
        <location evidence="1">Nucleus</location>
        <location evidence="1">Nucleolus</location>
    </subcellularLocation>
    <subcellularLocation>
        <location evidence="12">Nucleus</location>
    </subcellularLocation>
    <subcellularLocation>
        <location evidence="12">Chromosome</location>
    </subcellularLocation>
</comment>
<dbReference type="PANTHER" id="PTHR45849">
    <property type="entry name" value="FACT COMPLEX SUBUNIT SSRP1"/>
    <property type="match status" value="1"/>
</dbReference>
<proteinExistence type="inferred from homology"/>
<dbReference type="GO" id="GO:0005730">
    <property type="term" value="C:nucleolus"/>
    <property type="evidence" value="ECO:0007669"/>
    <property type="project" value="UniProtKB-SubCell"/>
</dbReference>
<name>A0A6J8EXW1_MYTCO</name>
<dbReference type="GO" id="GO:0042393">
    <property type="term" value="F:histone binding"/>
    <property type="evidence" value="ECO:0007669"/>
    <property type="project" value="TreeGrafter"/>
</dbReference>
<dbReference type="GO" id="GO:0003677">
    <property type="term" value="F:DNA binding"/>
    <property type="evidence" value="ECO:0007669"/>
    <property type="project" value="UniProtKB-KW"/>
</dbReference>
<evidence type="ECO:0000256" key="5">
    <source>
        <dbReference type="ARBA" id="ARBA00022705"/>
    </source>
</evidence>
<feature type="domain" description="FACT complex subunit SSRP1-like first PH" evidence="15">
    <location>
        <begin position="198"/>
        <end position="327"/>
    </location>
</feature>
<reference evidence="16 17" key="1">
    <citation type="submission" date="2020-06" db="EMBL/GenBank/DDBJ databases">
        <authorList>
            <person name="Li R."/>
            <person name="Bekaert M."/>
        </authorList>
    </citation>
    <scope>NUCLEOTIDE SEQUENCE [LARGE SCALE GENOMIC DNA]</scope>
    <source>
        <strain evidence="17">wild</strain>
    </source>
</reference>
<evidence type="ECO:0000259" key="15">
    <source>
        <dbReference type="Pfam" id="PF21103"/>
    </source>
</evidence>
<evidence type="ECO:0000256" key="9">
    <source>
        <dbReference type="ARBA" id="ARBA00023163"/>
    </source>
</evidence>
<evidence type="ECO:0000256" key="10">
    <source>
        <dbReference type="ARBA" id="ARBA00023204"/>
    </source>
</evidence>
<comment type="function">
    <text evidence="12">Component of the FACT complex, a general chromatin factor that acts to reorganize nucleosomes. The FACT complex is involved in multiple processes that require DNA as a template such as mRNA elongation, DNA replication and DNA repair. During transcription elongation the FACT complex acts as a histone chaperone that both destabilizes and restores nucleosomal structure. It facilitates the passage of RNA polymerase II and transcription by promoting the dissociation of one histone H2A-H2B dimer from the nucleosome, then subsequently promotes the reestablishment of the nucleosome following the passage of RNA polymerase II.</text>
</comment>
<dbReference type="Gene3D" id="2.30.29.30">
    <property type="entry name" value="Pleckstrin-homology domain (PH domain)/Phosphotyrosine-binding domain (PTB)"/>
    <property type="match status" value="1"/>
</dbReference>
<keyword evidence="10 12" id="KW-0234">DNA repair</keyword>
<dbReference type="InterPro" id="IPR000969">
    <property type="entry name" value="SSRP1/POB3"/>
</dbReference>
<dbReference type="PANTHER" id="PTHR45849:SF1">
    <property type="entry name" value="FACT COMPLEX SUBUNIT SSRP1"/>
    <property type="match status" value="1"/>
</dbReference>
<dbReference type="Proteomes" id="UP000507470">
    <property type="component" value="Unassembled WGS sequence"/>
</dbReference>
<sequence>MSDFQEYGDVVQEIRGAVNPGRLKLQSNSVIFKNNKTGKVEQFTGMEVNTSEWLKRARGHCLKFRLNNGNVHRFDGFKDDDFEKLASFISKYYSVSLEKRDVSVKGWNWGLAKFEGNSLEFDIDNKLAFEIPLNNVSHSTTAKNEVTLEFHMNDDAAVSLTEIRFHIPNDPKDSEKDTVQEFYNQVVDKADIIQATGDAICNLSEVQCLTPRGRYDIKIYQTFLQLHGKTFDYKIPYTTVLRLFLLPHKDGRQVFFVVSLDPPIKQGQTRYHFLILLFNQEDEMTIDLSLTEEELESKFEGKLQKEMSGPEFELVSRIFKSVTTRKITVPGTFKSYVYISR</sequence>
<evidence type="ECO:0000256" key="4">
    <source>
        <dbReference type="ARBA" id="ARBA00022454"/>
    </source>
</evidence>
<evidence type="ECO:0000313" key="16">
    <source>
        <dbReference type="EMBL" id="CAC5424325.1"/>
    </source>
</evidence>
<dbReference type="GO" id="GO:0006260">
    <property type="term" value="P:DNA replication"/>
    <property type="evidence" value="ECO:0007669"/>
    <property type="project" value="UniProtKB-KW"/>
</dbReference>
<keyword evidence="8" id="KW-0238">DNA-binding</keyword>
<keyword evidence="7 12" id="KW-0805">Transcription regulation</keyword>
<dbReference type="Pfam" id="PF03531">
    <property type="entry name" value="SSrecog"/>
    <property type="match status" value="1"/>
</dbReference>
<feature type="domain" description="FACT complex subunit SSRP1/POB3 N-terminal PH" evidence="14">
    <location>
        <begin position="6"/>
        <end position="99"/>
    </location>
</feature>
<dbReference type="InterPro" id="IPR035417">
    <property type="entry name" value="SSRP1/POB3_N"/>
</dbReference>
<dbReference type="OrthoDB" id="498543at2759"/>
<keyword evidence="9 12" id="KW-0804">Transcription</keyword>
<keyword evidence="6 12" id="KW-0227">DNA damage</keyword>
<dbReference type="FunFam" id="2.30.29.220:FF:000001">
    <property type="entry name" value="FACT complex subunit SSRP1"/>
    <property type="match status" value="1"/>
</dbReference>
<feature type="domain" description="SSRP1 dimerization" evidence="13">
    <location>
        <begin position="106"/>
        <end position="169"/>
    </location>
</feature>
<accession>A0A6J8EXW1</accession>
<dbReference type="Gene3D" id="2.30.29.220">
    <property type="entry name" value="Structure-specific recognition protein (SSRP1)"/>
    <property type="match status" value="1"/>
</dbReference>
<dbReference type="AlphaFoldDB" id="A0A6J8EXW1"/>
<comment type="similarity">
    <text evidence="2 12">Belongs to the SSRP1 family.</text>
</comment>
<gene>
    <name evidence="16" type="ORF">MCOR_56244</name>
</gene>
<dbReference type="InterPro" id="IPR011993">
    <property type="entry name" value="PH-like_dom_sf"/>
</dbReference>
<dbReference type="FunFam" id="2.30.29.30:FF:000119">
    <property type="entry name" value="FACT complex subunit SSRP1"/>
    <property type="match status" value="1"/>
</dbReference>
<dbReference type="InterPro" id="IPR048993">
    <property type="entry name" value="SSRP1-like_PH1"/>
</dbReference>
<dbReference type="FunFam" id="2.30.29.150:FF:000001">
    <property type="entry name" value="Fact complex subunit ssrp1"/>
    <property type="match status" value="1"/>
</dbReference>
<evidence type="ECO:0000256" key="11">
    <source>
        <dbReference type="ARBA" id="ARBA00023242"/>
    </source>
</evidence>
<evidence type="ECO:0000256" key="12">
    <source>
        <dbReference type="RuleBase" id="RU364013"/>
    </source>
</evidence>
<dbReference type="EMBL" id="CACVKT020010003">
    <property type="protein sequence ID" value="CAC5424325.1"/>
    <property type="molecule type" value="Genomic_DNA"/>
</dbReference>
<dbReference type="GO" id="GO:0006281">
    <property type="term" value="P:DNA repair"/>
    <property type="evidence" value="ECO:0007669"/>
    <property type="project" value="UniProtKB-KW"/>
</dbReference>
<evidence type="ECO:0000256" key="7">
    <source>
        <dbReference type="ARBA" id="ARBA00023015"/>
    </source>
</evidence>
<keyword evidence="11 12" id="KW-0539">Nucleus</keyword>
<evidence type="ECO:0000256" key="1">
    <source>
        <dbReference type="ARBA" id="ARBA00004604"/>
    </source>
</evidence>
<protein>
    <recommendedName>
        <fullName evidence="3 12">FACT complex subunit SSRP1</fullName>
    </recommendedName>
</protein>
<keyword evidence="5 12" id="KW-0235">DNA replication</keyword>
<dbReference type="SUPFAM" id="SSF50729">
    <property type="entry name" value="PH domain-like"/>
    <property type="match status" value="1"/>
</dbReference>